<evidence type="ECO:0000256" key="1">
    <source>
        <dbReference type="ARBA" id="ARBA00012513"/>
    </source>
</evidence>
<dbReference type="PROSITE" id="PS50011">
    <property type="entry name" value="PROTEIN_KINASE_DOM"/>
    <property type="match status" value="1"/>
</dbReference>
<name>A0AAD5Z3W4_9POAL</name>
<evidence type="ECO:0000256" key="8">
    <source>
        <dbReference type="ARBA" id="ARBA00048679"/>
    </source>
</evidence>
<evidence type="ECO:0000259" key="9">
    <source>
        <dbReference type="PROSITE" id="PS50011"/>
    </source>
</evidence>
<evidence type="ECO:0000256" key="6">
    <source>
        <dbReference type="ARBA" id="ARBA00022840"/>
    </source>
</evidence>
<evidence type="ECO:0000256" key="3">
    <source>
        <dbReference type="ARBA" id="ARBA00022679"/>
    </source>
</evidence>
<comment type="caution">
    <text evidence="10">The sequence shown here is derived from an EMBL/GenBank/DDBJ whole genome shotgun (WGS) entry which is preliminary data.</text>
</comment>
<keyword evidence="2" id="KW-0723">Serine/threonine-protein kinase</keyword>
<keyword evidence="6" id="KW-0067">ATP-binding</keyword>
<proteinExistence type="predicted"/>
<dbReference type="PANTHER" id="PTHR48006:SF102">
    <property type="entry name" value="LEUCINE-RICH REPEAT-CONTAINING PROTEIN DDB_G0281931-RELATED"/>
    <property type="match status" value="1"/>
</dbReference>
<feature type="domain" description="Protein kinase" evidence="9">
    <location>
        <begin position="1"/>
        <end position="215"/>
    </location>
</feature>
<comment type="catalytic activity">
    <reaction evidence="8">
        <text>L-seryl-[protein] + ATP = O-phospho-L-seryl-[protein] + ADP + H(+)</text>
        <dbReference type="Rhea" id="RHEA:17989"/>
        <dbReference type="Rhea" id="RHEA-COMP:9863"/>
        <dbReference type="Rhea" id="RHEA-COMP:11604"/>
        <dbReference type="ChEBI" id="CHEBI:15378"/>
        <dbReference type="ChEBI" id="CHEBI:29999"/>
        <dbReference type="ChEBI" id="CHEBI:30616"/>
        <dbReference type="ChEBI" id="CHEBI:83421"/>
        <dbReference type="ChEBI" id="CHEBI:456216"/>
        <dbReference type="EC" id="2.7.11.1"/>
    </reaction>
</comment>
<dbReference type="EMBL" id="JAMRDG010000002">
    <property type="protein sequence ID" value="KAJ3686422.1"/>
    <property type="molecule type" value="Genomic_DNA"/>
</dbReference>
<dbReference type="Proteomes" id="UP001210211">
    <property type="component" value="Unassembled WGS sequence"/>
</dbReference>
<dbReference type="InterPro" id="IPR051824">
    <property type="entry name" value="LRR_Rcpt-Like_S/T_Kinase"/>
</dbReference>
<dbReference type="PANTHER" id="PTHR48006">
    <property type="entry name" value="LEUCINE-RICH REPEAT-CONTAINING PROTEIN DDB_G0281931-RELATED"/>
    <property type="match status" value="1"/>
</dbReference>
<comment type="catalytic activity">
    <reaction evidence="7">
        <text>L-threonyl-[protein] + ATP = O-phospho-L-threonyl-[protein] + ADP + H(+)</text>
        <dbReference type="Rhea" id="RHEA:46608"/>
        <dbReference type="Rhea" id="RHEA-COMP:11060"/>
        <dbReference type="Rhea" id="RHEA-COMP:11605"/>
        <dbReference type="ChEBI" id="CHEBI:15378"/>
        <dbReference type="ChEBI" id="CHEBI:30013"/>
        <dbReference type="ChEBI" id="CHEBI:30616"/>
        <dbReference type="ChEBI" id="CHEBI:61977"/>
        <dbReference type="ChEBI" id="CHEBI:456216"/>
        <dbReference type="EC" id="2.7.11.1"/>
    </reaction>
</comment>
<evidence type="ECO:0000256" key="5">
    <source>
        <dbReference type="ARBA" id="ARBA00022777"/>
    </source>
</evidence>
<dbReference type="Pfam" id="PF00069">
    <property type="entry name" value="Pkinase"/>
    <property type="match status" value="1"/>
</dbReference>
<dbReference type="GO" id="GO:0005524">
    <property type="term" value="F:ATP binding"/>
    <property type="evidence" value="ECO:0007669"/>
    <property type="project" value="UniProtKB-KW"/>
</dbReference>
<organism evidence="10 11">
    <name type="scientific">Rhynchospora tenuis</name>
    <dbReference type="NCBI Taxonomy" id="198213"/>
    <lineage>
        <taxon>Eukaryota</taxon>
        <taxon>Viridiplantae</taxon>
        <taxon>Streptophyta</taxon>
        <taxon>Embryophyta</taxon>
        <taxon>Tracheophyta</taxon>
        <taxon>Spermatophyta</taxon>
        <taxon>Magnoliopsida</taxon>
        <taxon>Liliopsida</taxon>
        <taxon>Poales</taxon>
        <taxon>Cyperaceae</taxon>
        <taxon>Cyperoideae</taxon>
        <taxon>Rhynchosporeae</taxon>
        <taxon>Rhynchospora</taxon>
    </lineage>
</organism>
<evidence type="ECO:0000313" key="10">
    <source>
        <dbReference type="EMBL" id="KAJ3686422.1"/>
    </source>
</evidence>
<sequence length="277" mass="31532">MKHGNIVKLLCCIASTQTKVLVYVYMENSSLDRWLQERKRMDKWTPLDWPTRLQIAIGAAQGFNILLDPQFKAKIADFGLARVLLKASETETVSTIAGSYGYMAPGEISLKNKPEVDVYSFGVVLLELTIGRRADDGDGEHPFLADCAWHRFQERDKLIDAIDEYIRDPIFFDQVAQVFRLGLICTAKLPPSRPSMKEVLRCLIRCEEKNPQGYSLRGEYEVARLLREEKKGGEREVEMVTIAGEDGKTVEFSVQYCASFNTLVRCPLTWQIKNKIT</sequence>
<dbReference type="Gene3D" id="1.10.510.10">
    <property type="entry name" value="Transferase(Phosphotransferase) domain 1"/>
    <property type="match status" value="2"/>
</dbReference>
<dbReference type="InterPro" id="IPR000719">
    <property type="entry name" value="Prot_kinase_dom"/>
</dbReference>
<dbReference type="SUPFAM" id="SSF56112">
    <property type="entry name" value="Protein kinase-like (PK-like)"/>
    <property type="match status" value="1"/>
</dbReference>
<reference evidence="10 11" key="1">
    <citation type="journal article" date="2022" name="Cell">
        <title>Repeat-based holocentromeres influence genome architecture and karyotype evolution.</title>
        <authorList>
            <person name="Hofstatter P.G."/>
            <person name="Thangavel G."/>
            <person name="Lux T."/>
            <person name="Neumann P."/>
            <person name="Vondrak T."/>
            <person name="Novak P."/>
            <person name="Zhang M."/>
            <person name="Costa L."/>
            <person name="Castellani M."/>
            <person name="Scott A."/>
            <person name="Toegelov H."/>
            <person name="Fuchs J."/>
            <person name="Mata-Sucre Y."/>
            <person name="Dias Y."/>
            <person name="Vanzela A.L.L."/>
            <person name="Huettel B."/>
            <person name="Almeida C.C.S."/>
            <person name="Simkova H."/>
            <person name="Souza G."/>
            <person name="Pedrosa-Harand A."/>
            <person name="Macas J."/>
            <person name="Mayer K.F.X."/>
            <person name="Houben A."/>
            <person name="Marques A."/>
        </authorList>
    </citation>
    <scope>NUCLEOTIDE SEQUENCE [LARGE SCALE GENOMIC DNA]</scope>
    <source>
        <strain evidence="10">RhyTen1mFocal</strain>
    </source>
</reference>
<evidence type="ECO:0000256" key="2">
    <source>
        <dbReference type="ARBA" id="ARBA00022527"/>
    </source>
</evidence>
<gene>
    <name evidence="10" type="ORF">LUZ61_015586</name>
</gene>
<evidence type="ECO:0000256" key="4">
    <source>
        <dbReference type="ARBA" id="ARBA00022741"/>
    </source>
</evidence>
<protein>
    <recommendedName>
        <fullName evidence="1">non-specific serine/threonine protein kinase</fullName>
        <ecNumber evidence="1">2.7.11.1</ecNumber>
    </recommendedName>
</protein>
<keyword evidence="3" id="KW-0808">Transferase</keyword>
<dbReference type="InterPro" id="IPR011009">
    <property type="entry name" value="Kinase-like_dom_sf"/>
</dbReference>
<dbReference type="AlphaFoldDB" id="A0AAD5Z3W4"/>
<keyword evidence="11" id="KW-1185">Reference proteome</keyword>
<keyword evidence="4" id="KW-0547">Nucleotide-binding</keyword>
<accession>A0AAD5Z3W4</accession>
<keyword evidence="5" id="KW-0418">Kinase</keyword>
<dbReference type="GO" id="GO:0004674">
    <property type="term" value="F:protein serine/threonine kinase activity"/>
    <property type="evidence" value="ECO:0007669"/>
    <property type="project" value="UniProtKB-KW"/>
</dbReference>
<dbReference type="EC" id="2.7.11.1" evidence="1"/>
<evidence type="ECO:0000313" key="11">
    <source>
        <dbReference type="Proteomes" id="UP001210211"/>
    </source>
</evidence>
<evidence type="ECO:0000256" key="7">
    <source>
        <dbReference type="ARBA" id="ARBA00047899"/>
    </source>
</evidence>